<organism evidence="2 3">
    <name type="scientific">Candidatus Magasanikbacteria bacterium GW2011_GWA2_56_11</name>
    <dbReference type="NCBI Taxonomy" id="1619044"/>
    <lineage>
        <taxon>Bacteria</taxon>
        <taxon>Candidatus Magasanikiibacteriota</taxon>
    </lineage>
</organism>
<gene>
    <name evidence="2" type="ORF">UY92_C0009G0019</name>
</gene>
<dbReference type="Proteomes" id="UP000033870">
    <property type="component" value="Unassembled WGS sequence"/>
</dbReference>
<feature type="domain" description="Homing endonuclease LAGLIDADG" evidence="1">
    <location>
        <begin position="59"/>
        <end position="231"/>
    </location>
</feature>
<keyword evidence="2" id="KW-0378">Hydrolase</keyword>
<evidence type="ECO:0000313" key="3">
    <source>
        <dbReference type="Proteomes" id="UP000033870"/>
    </source>
</evidence>
<proteinExistence type="predicted"/>
<dbReference type="Gene3D" id="3.10.28.10">
    <property type="entry name" value="Homing endonucleases"/>
    <property type="match status" value="2"/>
</dbReference>
<dbReference type="AlphaFoldDB" id="A0A0G1YG68"/>
<dbReference type="EMBL" id="LCRX01000009">
    <property type="protein sequence ID" value="KKW42216.1"/>
    <property type="molecule type" value="Genomic_DNA"/>
</dbReference>
<dbReference type="SUPFAM" id="SSF55608">
    <property type="entry name" value="Homing endonucleases"/>
    <property type="match status" value="1"/>
</dbReference>
<comment type="caution">
    <text evidence="2">The sequence shown here is derived from an EMBL/GenBank/DDBJ whole genome shotgun (WGS) entry which is preliminary data.</text>
</comment>
<name>A0A0G1YG68_9BACT</name>
<dbReference type="InterPro" id="IPR004860">
    <property type="entry name" value="LAGLIDADG_dom"/>
</dbReference>
<evidence type="ECO:0000259" key="1">
    <source>
        <dbReference type="Pfam" id="PF03161"/>
    </source>
</evidence>
<sequence length="256" mass="29982">MSNPKKRTTARIGVAEQSAGNRKLQPVCGLLRDYTRDSRVSRDDDIVQRALHMKAEVKEIVTASLLGDGWLTELKPRTGTAMYYVKYHGRSRDYLQWLHGQVRELGPSELKEVARYGQYYFYTKARTDIGELRKLFYPNEGRKVIPRNIRELLSTPKALAIWYQDDGTLDKRSRDHWNAMFATYCFGYEECELLAKTLKDNFDLAVSVCRCQMRGKMYYRLYVRSQSMNNFIRLVQPHIHPSFSYKISLNNGQQQR</sequence>
<keyword evidence="2" id="KW-0540">Nuclease</keyword>
<evidence type="ECO:0000313" key="2">
    <source>
        <dbReference type="EMBL" id="KKW42216.1"/>
    </source>
</evidence>
<dbReference type="Pfam" id="PF03161">
    <property type="entry name" value="LAGLIDADG_2"/>
    <property type="match status" value="1"/>
</dbReference>
<dbReference type="GO" id="GO:0004519">
    <property type="term" value="F:endonuclease activity"/>
    <property type="evidence" value="ECO:0007669"/>
    <property type="project" value="UniProtKB-KW"/>
</dbReference>
<keyword evidence="2" id="KW-0255">Endonuclease</keyword>
<accession>A0A0G1YG68</accession>
<reference evidence="2 3" key="1">
    <citation type="journal article" date="2015" name="Nature">
        <title>rRNA introns, odd ribosomes, and small enigmatic genomes across a large radiation of phyla.</title>
        <authorList>
            <person name="Brown C.T."/>
            <person name="Hug L.A."/>
            <person name="Thomas B.C."/>
            <person name="Sharon I."/>
            <person name="Castelle C.J."/>
            <person name="Singh A."/>
            <person name="Wilkins M.J."/>
            <person name="Williams K.H."/>
            <person name="Banfield J.F."/>
        </authorList>
    </citation>
    <scope>NUCLEOTIDE SEQUENCE [LARGE SCALE GENOMIC DNA]</scope>
</reference>
<protein>
    <submittedName>
        <fullName evidence="2">LAGLIDADG homing endonuclease</fullName>
    </submittedName>
</protein>
<dbReference type="InterPro" id="IPR027434">
    <property type="entry name" value="Homing_endonucl"/>
</dbReference>